<feature type="signal peptide" evidence="1">
    <location>
        <begin position="1"/>
        <end position="20"/>
    </location>
</feature>
<accession>A0ABR7MEZ1</accession>
<dbReference type="PROSITE" id="PS51257">
    <property type="entry name" value="PROKAR_LIPOPROTEIN"/>
    <property type="match status" value="1"/>
</dbReference>
<dbReference type="EMBL" id="MBUA01000032">
    <property type="protein sequence ID" value="MBC6493206.1"/>
    <property type="molecule type" value="Genomic_DNA"/>
</dbReference>
<dbReference type="RefSeq" id="WP_187258527.1">
    <property type="nucleotide sequence ID" value="NZ_JBHULF010000009.1"/>
</dbReference>
<feature type="chain" id="PRO_5045992132" evidence="1">
    <location>
        <begin position="21"/>
        <end position="120"/>
    </location>
</feature>
<organism evidence="2 3">
    <name type="scientific">Flavihumibacter stibioxidans</name>
    <dbReference type="NCBI Taxonomy" id="1834163"/>
    <lineage>
        <taxon>Bacteria</taxon>
        <taxon>Pseudomonadati</taxon>
        <taxon>Bacteroidota</taxon>
        <taxon>Chitinophagia</taxon>
        <taxon>Chitinophagales</taxon>
        <taxon>Chitinophagaceae</taxon>
        <taxon>Flavihumibacter</taxon>
    </lineage>
</organism>
<keyword evidence="3" id="KW-1185">Reference proteome</keyword>
<proteinExistence type="predicted"/>
<gene>
    <name evidence="2" type="ORF">BC349_19295</name>
</gene>
<evidence type="ECO:0000313" key="2">
    <source>
        <dbReference type="EMBL" id="MBC6493206.1"/>
    </source>
</evidence>
<evidence type="ECO:0000256" key="1">
    <source>
        <dbReference type="SAM" id="SignalP"/>
    </source>
</evidence>
<dbReference type="Proteomes" id="UP000765802">
    <property type="component" value="Unassembled WGS sequence"/>
</dbReference>
<sequence length="120" mass="13921">MRILLYAIFAFLCSCSPRMALKSERCFKSKLNPVYGGQSVFCIQPDSSFAYYGSGPSFFLSKGRWQYDGDRNEILLSTYNDLKPAFKNPIDTMWVDLTQKRIKVLSKKKIVFENIIYYAQ</sequence>
<comment type="caution">
    <text evidence="2">The sequence shown here is derived from an EMBL/GenBank/DDBJ whole genome shotgun (WGS) entry which is preliminary data.</text>
</comment>
<evidence type="ECO:0000313" key="3">
    <source>
        <dbReference type="Proteomes" id="UP000765802"/>
    </source>
</evidence>
<reference evidence="2 3" key="1">
    <citation type="submission" date="2016-07" db="EMBL/GenBank/DDBJ databases">
        <title>Genome analysis of Flavihumibacter stibioxidans YS-17.</title>
        <authorList>
            <person name="Shi K."/>
            <person name="Han Y."/>
            <person name="Wang G."/>
        </authorList>
    </citation>
    <scope>NUCLEOTIDE SEQUENCE [LARGE SCALE GENOMIC DNA]</scope>
    <source>
        <strain evidence="2 3">YS-17</strain>
    </source>
</reference>
<keyword evidence="1" id="KW-0732">Signal</keyword>
<protein>
    <submittedName>
        <fullName evidence="2">Uncharacterized protein</fullName>
    </submittedName>
</protein>
<name>A0ABR7MEZ1_9BACT</name>